<dbReference type="SUPFAM" id="SSF48452">
    <property type="entry name" value="TPR-like"/>
    <property type="match status" value="1"/>
</dbReference>
<dbReference type="GO" id="GO:0005509">
    <property type="term" value="F:calcium ion binding"/>
    <property type="evidence" value="ECO:0007669"/>
    <property type="project" value="InterPro"/>
</dbReference>
<dbReference type="InterPro" id="IPR018247">
    <property type="entry name" value="EF_Hand_1_Ca_BS"/>
</dbReference>
<sequence>MEDAWKDKYLTEFGDLFSIYAIVSEAGIELGREIQEAYGQEPKDWEEAYERMAERSKVRNEEEARQASSHRFESSKEQLSRFQQTEDMSILNEVSQDMIQLLEFYPTNAACYYILAFVLFVMNRLEGALSIIEIGEVIEPENEELRGLEQEINRILDGYEGDEDAVALIQDDQLSPPLQHALSDIFSAFDKDHDGAMCPDELRQFIKVTNGSDAPDAFLSQMGQRFGANQKGWLTREGFLNFYLEQTLDDPSETRQDLTVHGYDGNTLRNLGAKADDLSDQIKNIHVDN</sequence>
<dbReference type="SUPFAM" id="SSF47473">
    <property type="entry name" value="EF-hand"/>
    <property type="match status" value="1"/>
</dbReference>
<dbReference type="Pfam" id="PF13405">
    <property type="entry name" value="EF-hand_6"/>
    <property type="match status" value="1"/>
</dbReference>
<reference evidence="4 5" key="1">
    <citation type="journal article" date="2017" name="Mycologia">
        <title>Bifiguratus adelaidae, gen. et sp. nov., a new member of Mucoromycotina in endophytic and soil-dwelling habitats.</title>
        <authorList>
            <person name="Torres-Cruz T.J."/>
            <person name="Billingsley Tobias T.L."/>
            <person name="Almatruk M."/>
            <person name="Hesse C."/>
            <person name="Kuske C.R."/>
            <person name="Desiro A."/>
            <person name="Benucci G.M."/>
            <person name="Bonito G."/>
            <person name="Stajich J.E."/>
            <person name="Dunlap C."/>
            <person name="Arnold A.E."/>
            <person name="Porras-Alfaro A."/>
        </authorList>
    </citation>
    <scope>NUCLEOTIDE SEQUENCE [LARGE SCALE GENOMIC DNA]</scope>
    <source>
        <strain evidence="4 5">AZ0501</strain>
    </source>
</reference>
<proteinExistence type="predicted"/>
<organism evidence="4 5">
    <name type="scientific">Bifiguratus adelaidae</name>
    <dbReference type="NCBI Taxonomy" id="1938954"/>
    <lineage>
        <taxon>Eukaryota</taxon>
        <taxon>Fungi</taxon>
        <taxon>Fungi incertae sedis</taxon>
        <taxon>Mucoromycota</taxon>
        <taxon>Mucoromycotina</taxon>
        <taxon>Endogonomycetes</taxon>
        <taxon>Endogonales</taxon>
        <taxon>Endogonales incertae sedis</taxon>
        <taxon>Bifiguratus</taxon>
    </lineage>
</organism>
<dbReference type="InterPro" id="IPR002048">
    <property type="entry name" value="EF_hand_dom"/>
</dbReference>
<accession>A0A261Y1A3</accession>
<gene>
    <name evidence="4" type="ORF">BZG36_02410</name>
</gene>
<feature type="compositionally biased region" description="Basic and acidic residues" evidence="2">
    <location>
        <begin position="56"/>
        <end position="79"/>
    </location>
</feature>
<dbReference type="InterPro" id="IPR011990">
    <property type="entry name" value="TPR-like_helical_dom_sf"/>
</dbReference>
<feature type="domain" description="EF-hand" evidence="3">
    <location>
        <begin position="177"/>
        <end position="212"/>
    </location>
</feature>
<evidence type="ECO:0000256" key="2">
    <source>
        <dbReference type="SAM" id="MobiDB-lite"/>
    </source>
</evidence>
<dbReference type="EMBL" id="MVBO01000042">
    <property type="protein sequence ID" value="OZJ04395.1"/>
    <property type="molecule type" value="Genomic_DNA"/>
</dbReference>
<evidence type="ECO:0000313" key="4">
    <source>
        <dbReference type="EMBL" id="OZJ04395.1"/>
    </source>
</evidence>
<dbReference type="Gene3D" id="1.10.238.10">
    <property type="entry name" value="EF-hand"/>
    <property type="match status" value="1"/>
</dbReference>
<dbReference type="PROSITE" id="PS50222">
    <property type="entry name" value="EF_HAND_2"/>
    <property type="match status" value="1"/>
</dbReference>
<evidence type="ECO:0000313" key="5">
    <source>
        <dbReference type="Proteomes" id="UP000242875"/>
    </source>
</evidence>
<name>A0A261Y1A3_9FUNG</name>
<keyword evidence="5" id="KW-1185">Reference proteome</keyword>
<comment type="caution">
    <text evidence="4">The sequence shown here is derived from an EMBL/GenBank/DDBJ whole genome shotgun (WGS) entry which is preliminary data.</text>
</comment>
<feature type="region of interest" description="Disordered" evidence="2">
    <location>
        <begin position="56"/>
        <end position="80"/>
    </location>
</feature>
<protein>
    <recommendedName>
        <fullName evidence="3">EF-hand domain-containing protein</fullName>
    </recommendedName>
</protein>
<keyword evidence="1" id="KW-0106">Calcium</keyword>
<dbReference type="InterPro" id="IPR011992">
    <property type="entry name" value="EF-hand-dom_pair"/>
</dbReference>
<dbReference type="OrthoDB" id="26525at2759"/>
<evidence type="ECO:0000259" key="3">
    <source>
        <dbReference type="PROSITE" id="PS50222"/>
    </source>
</evidence>
<dbReference type="PROSITE" id="PS00018">
    <property type="entry name" value="EF_HAND_1"/>
    <property type="match status" value="1"/>
</dbReference>
<dbReference type="Proteomes" id="UP000242875">
    <property type="component" value="Unassembled WGS sequence"/>
</dbReference>
<dbReference type="AlphaFoldDB" id="A0A261Y1A3"/>
<evidence type="ECO:0000256" key="1">
    <source>
        <dbReference type="ARBA" id="ARBA00022837"/>
    </source>
</evidence>